<gene>
    <name evidence="1" type="ORF">LOK49_LG07G01822</name>
</gene>
<keyword evidence="2" id="KW-1185">Reference proteome</keyword>
<name>A0ACC0H1D5_9ERIC</name>
<organism evidence="1 2">
    <name type="scientific">Camellia lanceoleosa</name>
    <dbReference type="NCBI Taxonomy" id="1840588"/>
    <lineage>
        <taxon>Eukaryota</taxon>
        <taxon>Viridiplantae</taxon>
        <taxon>Streptophyta</taxon>
        <taxon>Embryophyta</taxon>
        <taxon>Tracheophyta</taxon>
        <taxon>Spermatophyta</taxon>
        <taxon>Magnoliopsida</taxon>
        <taxon>eudicotyledons</taxon>
        <taxon>Gunneridae</taxon>
        <taxon>Pentapetalae</taxon>
        <taxon>asterids</taxon>
        <taxon>Ericales</taxon>
        <taxon>Theaceae</taxon>
        <taxon>Camellia</taxon>
    </lineage>
</organism>
<evidence type="ECO:0000313" key="2">
    <source>
        <dbReference type="Proteomes" id="UP001060215"/>
    </source>
</evidence>
<comment type="caution">
    <text evidence="1">The sequence shown here is derived from an EMBL/GenBank/DDBJ whole genome shotgun (WGS) entry which is preliminary data.</text>
</comment>
<dbReference type="EMBL" id="CM045764">
    <property type="protein sequence ID" value="KAI8006607.1"/>
    <property type="molecule type" value="Genomic_DNA"/>
</dbReference>
<protein>
    <submittedName>
        <fullName evidence="1">Uncharacterized protein</fullName>
    </submittedName>
</protein>
<sequence>MVQRVTTVKYKGVHWLQCGVPLKPPLFNRSWVYGIVESFPHISYDTRSGVGRRVSLLFLFKLAGRFINDEECGVVMIGIADSLLISWLFDCCQDGVMSMKAGENSLFGVDLFDASSPPVVLQRRGSSSSMVINLHYMK</sequence>
<evidence type="ECO:0000313" key="1">
    <source>
        <dbReference type="EMBL" id="KAI8006607.1"/>
    </source>
</evidence>
<accession>A0ACC0H1D5</accession>
<dbReference type="Proteomes" id="UP001060215">
    <property type="component" value="Chromosome 7"/>
</dbReference>
<proteinExistence type="predicted"/>
<reference evidence="1 2" key="1">
    <citation type="journal article" date="2022" name="Plant J.">
        <title>Chromosome-level genome of Camellia lanceoleosa provides a valuable resource for understanding genome evolution and self-incompatibility.</title>
        <authorList>
            <person name="Gong W."/>
            <person name="Xiao S."/>
            <person name="Wang L."/>
            <person name="Liao Z."/>
            <person name="Chang Y."/>
            <person name="Mo W."/>
            <person name="Hu G."/>
            <person name="Li W."/>
            <person name="Zhao G."/>
            <person name="Zhu H."/>
            <person name="Hu X."/>
            <person name="Ji K."/>
            <person name="Xiang X."/>
            <person name="Song Q."/>
            <person name="Yuan D."/>
            <person name="Jin S."/>
            <person name="Zhang L."/>
        </authorList>
    </citation>
    <scope>NUCLEOTIDE SEQUENCE [LARGE SCALE GENOMIC DNA]</scope>
    <source>
        <strain evidence="1">SQ_2022a</strain>
    </source>
</reference>